<feature type="signal peptide" evidence="1">
    <location>
        <begin position="1"/>
        <end position="28"/>
    </location>
</feature>
<comment type="caution">
    <text evidence="2">The sequence shown here is derived from an EMBL/GenBank/DDBJ whole genome shotgun (WGS) entry which is preliminary data.</text>
</comment>
<keyword evidence="1" id="KW-0732">Signal</keyword>
<protein>
    <submittedName>
        <fullName evidence="2">Uncharacterized protein</fullName>
    </submittedName>
</protein>
<gene>
    <name evidence="2" type="ORF">GCM10022278_31540</name>
</gene>
<evidence type="ECO:0000256" key="1">
    <source>
        <dbReference type="SAM" id="SignalP"/>
    </source>
</evidence>
<organism evidence="2 3">
    <name type="scientific">Allohahella marinimesophila</name>
    <dbReference type="NCBI Taxonomy" id="1054972"/>
    <lineage>
        <taxon>Bacteria</taxon>
        <taxon>Pseudomonadati</taxon>
        <taxon>Pseudomonadota</taxon>
        <taxon>Gammaproteobacteria</taxon>
        <taxon>Oceanospirillales</taxon>
        <taxon>Hahellaceae</taxon>
        <taxon>Allohahella</taxon>
    </lineage>
</organism>
<name>A0ABP7PVR6_9GAMM</name>
<evidence type="ECO:0000313" key="2">
    <source>
        <dbReference type="EMBL" id="GAA3971866.1"/>
    </source>
</evidence>
<dbReference type="Proteomes" id="UP001501337">
    <property type="component" value="Unassembled WGS sequence"/>
</dbReference>
<sequence length="253" mass="27185">MKSEYLHRSLAAGSVAVAGLFVSSAVLAAEPPRYHEPTRHFTVERGTVAENRDFMVDLATGGELDVGGGVRLGLPVGELLLNSAISGRNDNQLQANEATFKFGLPRIGTGNRDVRINAAAYAGLAHLDVDEGPDFTNVVIGAAATALVQGVMLTVSPEIEFADDQRDDTIFNLGLAAAYTFDETGFGRFQPNIEYVLIEGGDDDFDKDVDDDLINLGVRWLFKDNITLDFIMLANGPDDITSVPGIIRLNVSL</sequence>
<dbReference type="RefSeq" id="WP_344808112.1">
    <property type="nucleotide sequence ID" value="NZ_BAABBO010000014.1"/>
</dbReference>
<dbReference type="EMBL" id="BAABBO010000014">
    <property type="protein sequence ID" value="GAA3971866.1"/>
    <property type="molecule type" value="Genomic_DNA"/>
</dbReference>
<keyword evidence="3" id="KW-1185">Reference proteome</keyword>
<accession>A0ABP7PVR6</accession>
<evidence type="ECO:0000313" key="3">
    <source>
        <dbReference type="Proteomes" id="UP001501337"/>
    </source>
</evidence>
<proteinExistence type="predicted"/>
<feature type="chain" id="PRO_5047476728" evidence="1">
    <location>
        <begin position="29"/>
        <end position="253"/>
    </location>
</feature>
<reference evidence="3" key="1">
    <citation type="journal article" date="2019" name="Int. J. Syst. Evol. Microbiol.">
        <title>The Global Catalogue of Microorganisms (GCM) 10K type strain sequencing project: providing services to taxonomists for standard genome sequencing and annotation.</title>
        <authorList>
            <consortium name="The Broad Institute Genomics Platform"/>
            <consortium name="The Broad Institute Genome Sequencing Center for Infectious Disease"/>
            <person name="Wu L."/>
            <person name="Ma J."/>
        </authorList>
    </citation>
    <scope>NUCLEOTIDE SEQUENCE [LARGE SCALE GENOMIC DNA]</scope>
    <source>
        <strain evidence="3">JCM 17555</strain>
    </source>
</reference>